<gene>
    <name evidence="1" type="ORF">LNO68_01220</name>
    <name evidence="2" type="ORF">LNO71_00785</name>
</gene>
<dbReference type="RefSeq" id="WP_255034637.1">
    <property type="nucleotide sequence ID" value="NZ_CP101414.1"/>
</dbReference>
<evidence type="ECO:0000313" key="2">
    <source>
        <dbReference type="EMBL" id="MDC4183181.1"/>
    </source>
</evidence>
<evidence type="ECO:0000313" key="4">
    <source>
        <dbReference type="Proteomes" id="UP001220940"/>
    </source>
</evidence>
<protein>
    <submittedName>
        <fullName evidence="2">Uncharacterized protein</fullName>
    </submittedName>
</protein>
<dbReference type="EMBL" id="JAJHZM010000007">
    <property type="protein sequence ID" value="MDC4181807.1"/>
    <property type="molecule type" value="Genomic_DNA"/>
</dbReference>
<organism evidence="2 3">
    <name type="scientific">Mycoplasma bradburyae</name>
    <dbReference type="NCBI Taxonomy" id="2963128"/>
    <lineage>
        <taxon>Bacteria</taxon>
        <taxon>Bacillati</taxon>
        <taxon>Mycoplasmatota</taxon>
        <taxon>Mollicutes</taxon>
        <taxon>Mycoplasmataceae</taxon>
        <taxon>Mycoplasma</taxon>
    </lineage>
</organism>
<dbReference type="AlphaFoldDB" id="A0AAW6HNH0"/>
<dbReference type="Proteomes" id="UP001216384">
    <property type="component" value="Unassembled WGS sequence"/>
</dbReference>
<proteinExistence type="predicted"/>
<evidence type="ECO:0000313" key="1">
    <source>
        <dbReference type="EMBL" id="MDC4181807.1"/>
    </source>
</evidence>
<keyword evidence="4" id="KW-1185">Reference proteome</keyword>
<reference evidence="2 4" key="1">
    <citation type="submission" date="2021-11" db="EMBL/GenBank/DDBJ databases">
        <title>Description of Mycoplasma bradburyaesp. nov.from sea birds: a tribute to a great mycoplasmologist.</title>
        <authorList>
            <person name="Ramirez A.S."/>
            <person name="Poveda C."/>
            <person name="Suarez-Perez A."/>
            <person name="Rosales R.S."/>
            <person name="Dijkman R."/>
            <person name="Feberwee A."/>
            <person name="Spergser J."/>
            <person name="Szostak M.P."/>
            <person name="Ressel L."/>
            <person name="Calabuig P."/>
            <person name="Catania S."/>
            <person name="Gobbo F."/>
            <person name="Timofte D."/>
            <person name="Poveda J.B."/>
        </authorList>
    </citation>
    <scope>NUCLEOTIDE SEQUENCE</scope>
    <source>
        <strain evidence="1 4">T158</strain>
        <strain evidence="2">T264</strain>
    </source>
</reference>
<name>A0AAW6HNH0_9MOLU</name>
<dbReference type="Proteomes" id="UP001220940">
    <property type="component" value="Unassembled WGS sequence"/>
</dbReference>
<evidence type="ECO:0000313" key="3">
    <source>
        <dbReference type="Proteomes" id="UP001216384"/>
    </source>
</evidence>
<comment type="caution">
    <text evidence="2">The sequence shown here is derived from an EMBL/GenBank/DDBJ whole genome shotgun (WGS) entry which is preliminary data.</text>
</comment>
<accession>A0AAW6HNH0</accession>
<dbReference type="EMBL" id="JAJHZP010000009">
    <property type="protein sequence ID" value="MDC4183181.1"/>
    <property type="molecule type" value="Genomic_DNA"/>
</dbReference>
<sequence length="222" mass="26148">MFKYISDKKLIDSCFEVANKLTKLIQATLAKHLIDTRLHSLAETKEKLACEKEGYPFGFDFILELTRPATALKGRANNELKDIIKKDIQEVINQEFANKDVVIKSTSTGFCIINLFNKNTPETKFFIEFNIYKFDGKNFYVLKKHRTKVNEVWTKVKNLNEIKHRMSLVENDPDAWLEFKERYLFWLGQYLEENKEKPSSLSCKTQALNDAFNKFWQNQLEK</sequence>